<keyword evidence="1" id="KW-1133">Transmembrane helix</keyword>
<feature type="transmembrane region" description="Helical" evidence="1">
    <location>
        <begin position="105"/>
        <end position="124"/>
    </location>
</feature>
<sequence length="522" mass="52990">MRMGVQLDSVHTVYLFGVAAIVLSMVLRANVVVPAIIATFAVAATYTGSLIGATISVFNGSLVAAKELFSIFLVIALMTSLLNALRTLGADQQMVRPFRRVMTNGHVAFLVVAAVTYVISLFFWPTPAVPLVAATLLPAAIVAGLPPLGAAIAIAVAGQGMALSSDYVIRVAPGISARAAGIPEAAAAVADKALVLSLVTGVVALALGYLAIRAQIRRPSQMHLDRWQSGASLASSLAEQREQVAPNIGSFDKSVLALQAAEGAEDLPGEAALAGGGTLAAAQAAPATRWRTILALATPAVFGALILFMLAPKLIEGLPELKGGDAAALVGGTAALMMLVATFAADGAKAMHTAADHIIDGLVFSFRAMGTVLPIAGFFFLGAREFAGAILGLPAAATAPDLLFEVIRSVEHLIPHSPTVVAFAVLLVGMITGIDGSGFAGLPLTGALSGALGPVAGIHPTTLAAVGQMGAVWTGGGTLIAWSSLIAVAGFCRVPVLDAVRVLFLPVCAGLVLSTLVAVVLW</sequence>
<evidence type="ECO:0000256" key="1">
    <source>
        <dbReference type="SAM" id="Phobius"/>
    </source>
</evidence>
<gene>
    <name evidence="2" type="ORF">EXY23_08420</name>
</gene>
<name>A0A4R4DQ64_9PROT</name>
<feature type="transmembrane region" description="Helical" evidence="1">
    <location>
        <begin position="357"/>
        <end position="380"/>
    </location>
</feature>
<feature type="transmembrane region" description="Helical" evidence="1">
    <location>
        <begin position="470"/>
        <end position="491"/>
    </location>
</feature>
<keyword evidence="1" id="KW-0812">Transmembrane</keyword>
<feature type="transmembrane region" description="Helical" evidence="1">
    <location>
        <begin position="12"/>
        <end position="29"/>
    </location>
</feature>
<feature type="transmembrane region" description="Helical" evidence="1">
    <location>
        <begin position="503"/>
        <end position="521"/>
    </location>
</feature>
<proteinExistence type="predicted"/>
<feature type="transmembrane region" description="Helical" evidence="1">
    <location>
        <begin position="419"/>
        <end position="442"/>
    </location>
</feature>
<evidence type="ECO:0000313" key="3">
    <source>
        <dbReference type="Proteomes" id="UP000295023"/>
    </source>
</evidence>
<feature type="transmembrane region" description="Helical" evidence="1">
    <location>
        <begin position="327"/>
        <end position="345"/>
    </location>
</feature>
<keyword evidence="3" id="KW-1185">Reference proteome</keyword>
<keyword evidence="1" id="KW-0472">Membrane</keyword>
<feature type="transmembrane region" description="Helical" evidence="1">
    <location>
        <begin position="68"/>
        <end position="85"/>
    </location>
</feature>
<dbReference type="OrthoDB" id="8641791at2"/>
<feature type="transmembrane region" description="Helical" evidence="1">
    <location>
        <begin position="35"/>
        <end position="56"/>
    </location>
</feature>
<protein>
    <submittedName>
        <fullName evidence="2">Uncharacterized protein</fullName>
    </submittedName>
</protein>
<feature type="transmembrane region" description="Helical" evidence="1">
    <location>
        <begin position="293"/>
        <end position="315"/>
    </location>
</feature>
<reference evidence="2 3" key="1">
    <citation type="submission" date="2019-03" db="EMBL/GenBank/DDBJ databases">
        <title>Paracraurococcus aquatilis NE82 genome sequence.</title>
        <authorList>
            <person name="Zhao Y."/>
            <person name="Du Z."/>
        </authorList>
    </citation>
    <scope>NUCLEOTIDE SEQUENCE [LARGE SCALE GENOMIC DNA]</scope>
    <source>
        <strain evidence="2 3">NE82</strain>
    </source>
</reference>
<evidence type="ECO:0000313" key="2">
    <source>
        <dbReference type="EMBL" id="TCZ63991.1"/>
    </source>
</evidence>
<dbReference type="Proteomes" id="UP000295023">
    <property type="component" value="Unassembled WGS sequence"/>
</dbReference>
<feature type="transmembrane region" description="Helical" evidence="1">
    <location>
        <begin position="193"/>
        <end position="212"/>
    </location>
</feature>
<dbReference type="EMBL" id="SKBM01000006">
    <property type="protein sequence ID" value="TCZ63991.1"/>
    <property type="molecule type" value="Genomic_DNA"/>
</dbReference>
<accession>A0A4R4DQ64</accession>
<comment type="caution">
    <text evidence="2">The sequence shown here is derived from an EMBL/GenBank/DDBJ whole genome shotgun (WGS) entry which is preliminary data.</text>
</comment>
<feature type="transmembrane region" description="Helical" evidence="1">
    <location>
        <begin position="131"/>
        <end position="157"/>
    </location>
</feature>
<dbReference type="AlphaFoldDB" id="A0A4R4DQ64"/>
<organism evidence="2 3">
    <name type="scientific">Roseicella aquatilis</name>
    <dbReference type="NCBI Taxonomy" id="2527868"/>
    <lineage>
        <taxon>Bacteria</taxon>
        <taxon>Pseudomonadati</taxon>
        <taxon>Pseudomonadota</taxon>
        <taxon>Alphaproteobacteria</taxon>
        <taxon>Acetobacterales</taxon>
        <taxon>Roseomonadaceae</taxon>
        <taxon>Roseicella</taxon>
    </lineage>
</organism>